<accession>A0A3E5E2I1</accession>
<dbReference type="Proteomes" id="UP000283872">
    <property type="component" value="Unassembled WGS sequence"/>
</dbReference>
<feature type="region of interest" description="Disordered" evidence="1">
    <location>
        <begin position="165"/>
        <end position="205"/>
    </location>
</feature>
<proteinExistence type="predicted"/>
<gene>
    <name evidence="2" type="ORF">DWY11_04275</name>
</gene>
<feature type="region of interest" description="Disordered" evidence="1">
    <location>
        <begin position="490"/>
        <end position="510"/>
    </location>
</feature>
<comment type="caution">
    <text evidence="2">The sequence shown here is derived from an EMBL/GenBank/DDBJ whole genome shotgun (WGS) entry which is preliminary data.</text>
</comment>
<dbReference type="EMBL" id="QRVA01000006">
    <property type="protein sequence ID" value="RGS18005.1"/>
    <property type="molecule type" value="Genomic_DNA"/>
</dbReference>
<protein>
    <submittedName>
        <fullName evidence="2">Uncharacterized protein</fullName>
    </submittedName>
</protein>
<sequence length="510" mass="55693">MAVNNNQNTQQPRKKPVTIGGYPEAVHDMMRAKYPDYDQVMNGGNGGAAGGNGGTAGVNFFGNGGGATGKFEAQPVQTGAAPITDFTQMPKQEEFVPQGSGNANPALGPVLTPYMGDAAENTPQPQSNFEGMPQPSTGWNADGTPRYDTLSTALSGFQMPQEQQVPEFEADPKQRDGGFFSWLGKVMPKSRPGMREGETPDEYDRRITTNRENIAAFADAIRHIGNIVNTSKGAPLQVFNDPTAMMEQGYQDRKAQRQKQAALDADAAYKQANLDLKSAAAQADKVYQETMLGYKQKAEERAAKNDEFNRNFKTAGLQRQLDNDKFDHELSTKKFNETVRHNKVFESQGAARIVLAQEKNSIARARLSHSIASGGGGGKSGKLTNLSSPTGHLNRTYDLNAIEKNQITQHLIKNGYINKTNLDAWKNYVSSGDSKNANDLQNYWIAYAANMPGKKGDSFRTLLKNHYMYNETSTTSAPKATRGSVVTITSKGNKGKTTKSHTTKNKFHVD</sequence>
<evidence type="ECO:0000313" key="3">
    <source>
        <dbReference type="Proteomes" id="UP000283872"/>
    </source>
</evidence>
<organism evidence="2 3">
    <name type="scientific">Segatella copri</name>
    <dbReference type="NCBI Taxonomy" id="165179"/>
    <lineage>
        <taxon>Bacteria</taxon>
        <taxon>Pseudomonadati</taxon>
        <taxon>Bacteroidota</taxon>
        <taxon>Bacteroidia</taxon>
        <taxon>Bacteroidales</taxon>
        <taxon>Prevotellaceae</taxon>
        <taxon>Segatella</taxon>
    </lineage>
</organism>
<name>A0A3E5E2I1_9BACT</name>
<reference evidence="2 3" key="1">
    <citation type="submission" date="2018-08" db="EMBL/GenBank/DDBJ databases">
        <title>A genome reference for cultivated species of the human gut microbiota.</title>
        <authorList>
            <person name="Zou Y."/>
            <person name="Xue W."/>
            <person name="Luo G."/>
        </authorList>
    </citation>
    <scope>NUCLEOTIDE SEQUENCE [LARGE SCALE GENOMIC DNA]</scope>
    <source>
        <strain evidence="2 3">AF24-12</strain>
    </source>
</reference>
<feature type="region of interest" description="Disordered" evidence="1">
    <location>
        <begin position="1"/>
        <end position="20"/>
    </location>
</feature>
<dbReference type="AlphaFoldDB" id="A0A3E5E2I1"/>
<feature type="compositionally biased region" description="Basic and acidic residues" evidence="1">
    <location>
        <begin position="193"/>
        <end position="205"/>
    </location>
</feature>
<feature type="compositionally biased region" description="Polar residues" evidence="1">
    <location>
        <begin position="1"/>
        <end position="11"/>
    </location>
</feature>
<feature type="compositionally biased region" description="Basic residues" evidence="1">
    <location>
        <begin position="493"/>
        <end position="510"/>
    </location>
</feature>
<dbReference type="RefSeq" id="WP_117587015.1">
    <property type="nucleotide sequence ID" value="NZ_QRVA01000006.1"/>
</dbReference>
<evidence type="ECO:0000313" key="2">
    <source>
        <dbReference type="EMBL" id="RGS18005.1"/>
    </source>
</evidence>
<evidence type="ECO:0000256" key="1">
    <source>
        <dbReference type="SAM" id="MobiDB-lite"/>
    </source>
</evidence>